<accession>A0A8J3BZP0</accession>
<evidence type="ECO:0000256" key="5">
    <source>
        <dbReference type="ARBA" id="ARBA00023251"/>
    </source>
</evidence>
<reference evidence="8" key="2">
    <citation type="submission" date="2020-09" db="EMBL/GenBank/DDBJ databases">
        <authorList>
            <person name="Sun Q."/>
            <person name="Zhou Y."/>
        </authorList>
    </citation>
    <scope>NUCLEOTIDE SEQUENCE</scope>
    <source>
        <strain evidence="8">CGMCC 4.7299</strain>
    </source>
</reference>
<keyword evidence="6" id="KW-1003">Cell membrane</keyword>
<gene>
    <name evidence="8" type="ORF">GCM10012284_30420</name>
</gene>
<dbReference type="EMBL" id="BMMX01000011">
    <property type="protein sequence ID" value="GGK94231.1"/>
    <property type="molecule type" value="Genomic_DNA"/>
</dbReference>
<dbReference type="PANTHER" id="PTHR43229:SF2">
    <property type="entry name" value="NODULATION PROTEIN J"/>
    <property type="match status" value="1"/>
</dbReference>
<keyword evidence="6" id="KW-0813">Transport</keyword>
<dbReference type="InterPro" id="IPR013525">
    <property type="entry name" value="ABC2_TM"/>
</dbReference>
<comment type="similarity">
    <text evidence="6">Belongs to the ABC-2 integral membrane protein family.</text>
</comment>
<evidence type="ECO:0000256" key="4">
    <source>
        <dbReference type="ARBA" id="ARBA00023136"/>
    </source>
</evidence>
<evidence type="ECO:0000256" key="3">
    <source>
        <dbReference type="ARBA" id="ARBA00022989"/>
    </source>
</evidence>
<keyword evidence="9" id="KW-1185">Reference proteome</keyword>
<feature type="domain" description="ABC transmembrane type-2" evidence="7">
    <location>
        <begin position="35"/>
        <end position="268"/>
    </location>
</feature>
<keyword evidence="5" id="KW-0046">Antibiotic resistance</keyword>
<dbReference type="GO" id="GO:0140359">
    <property type="term" value="F:ABC-type transporter activity"/>
    <property type="evidence" value="ECO:0007669"/>
    <property type="project" value="InterPro"/>
</dbReference>
<evidence type="ECO:0000259" key="7">
    <source>
        <dbReference type="PROSITE" id="PS51012"/>
    </source>
</evidence>
<comment type="caution">
    <text evidence="8">The sequence shown here is derived from an EMBL/GenBank/DDBJ whole genome shotgun (WGS) entry which is preliminary data.</text>
</comment>
<feature type="transmembrane region" description="Helical" evidence="6">
    <location>
        <begin position="179"/>
        <end position="198"/>
    </location>
</feature>
<dbReference type="InterPro" id="IPR051784">
    <property type="entry name" value="Nod_factor_ABC_transporter"/>
</dbReference>
<dbReference type="PROSITE" id="PS51012">
    <property type="entry name" value="ABC_TM2"/>
    <property type="match status" value="1"/>
</dbReference>
<feature type="transmembrane region" description="Helical" evidence="6">
    <location>
        <begin position="242"/>
        <end position="261"/>
    </location>
</feature>
<dbReference type="PANTHER" id="PTHR43229">
    <property type="entry name" value="NODULATION PROTEIN J"/>
    <property type="match status" value="1"/>
</dbReference>
<dbReference type="PIRSF" id="PIRSF006648">
    <property type="entry name" value="DrrB"/>
    <property type="match status" value="1"/>
</dbReference>
<dbReference type="AlphaFoldDB" id="A0A8J3BZP0"/>
<evidence type="ECO:0000256" key="6">
    <source>
        <dbReference type="RuleBase" id="RU361157"/>
    </source>
</evidence>
<feature type="transmembrane region" description="Helical" evidence="6">
    <location>
        <begin position="34"/>
        <end position="55"/>
    </location>
</feature>
<keyword evidence="4 6" id="KW-0472">Membrane</keyword>
<comment type="subcellular location">
    <subcellularLocation>
        <location evidence="6">Cell membrane</location>
        <topology evidence="6">Multi-pass membrane protein</topology>
    </subcellularLocation>
    <subcellularLocation>
        <location evidence="1">Membrane</location>
        <topology evidence="1">Multi-pass membrane protein</topology>
    </subcellularLocation>
</comment>
<feature type="transmembrane region" description="Helical" evidence="6">
    <location>
        <begin position="121"/>
        <end position="140"/>
    </location>
</feature>
<dbReference type="GO" id="GO:0043190">
    <property type="term" value="C:ATP-binding cassette (ABC) transporter complex"/>
    <property type="evidence" value="ECO:0007669"/>
    <property type="project" value="InterPro"/>
</dbReference>
<proteinExistence type="inferred from homology"/>
<evidence type="ECO:0000256" key="2">
    <source>
        <dbReference type="ARBA" id="ARBA00022692"/>
    </source>
</evidence>
<dbReference type="Proteomes" id="UP000656042">
    <property type="component" value="Unassembled WGS sequence"/>
</dbReference>
<evidence type="ECO:0000313" key="9">
    <source>
        <dbReference type="Proteomes" id="UP000656042"/>
    </source>
</evidence>
<keyword evidence="3 6" id="KW-1133">Transmembrane helix</keyword>
<reference evidence="8" key="1">
    <citation type="journal article" date="2014" name="Int. J. Syst. Evol. Microbiol.">
        <title>Complete genome sequence of Corynebacterium casei LMG S-19264T (=DSM 44701T), isolated from a smear-ripened cheese.</title>
        <authorList>
            <consortium name="US DOE Joint Genome Institute (JGI-PGF)"/>
            <person name="Walter F."/>
            <person name="Albersmeier A."/>
            <person name="Kalinowski J."/>
            <person name="Ruckert C."/>
        </authorList>
    </citation>
    <scope>NUCLEOTIDE SEQUENCE</scope>
    <source>
        <strain evidence="8">CGMCC 4.7299</strain>
    </source>
</reference>
<name>A0A8J3BZP0_9ACTN</name>
<keyword evidence="2 6" id="KW-0812">Transmembrane</keyword>
<feature type="transmembrane region" description="Helical" evidence="6">
    <location>
        <begin position="146"/>
        <end position="172"/>
    </location>
</feature>
<sequence>MSTPTATAVSRSGSWARDAANLTRRILLHWKQRPVSIALTLLFPVLIVLMFRYLFGGAMPVPDGTYTDYLIPGMLAMTMLFGLESVALAVTTDAAKGVTERIRAMPVSGNAVLAGRGWADLLNGVAGLAVMVTAGLVLGWRPQHGLVSTLAALGLLLWLRSAFTWVGIYLGLLLKTPESAVSVQVLVWPIGFLSSTFVSPDTMPTWLGEIATWNPLSSTATAIRDLFGNPTWATHTWAAEHAVPLAAMWPAVLTLVFLPLAHHQHRSLAS</sequence>
<feature type="transmembrane region" description="Helical" evidence="6">
    <location>
        <begin position="75"/>
        <end position="95"/>
    </location>
</feature>
<dbReference type="RefSeq" id="WP_189079847.1">
    <property type="nucleotide sequence ID" value="NZ_BMMX01000011.1"/>
</dbReference>
<evidence type="ECO:0000313" key="8">
    <source>
        <dbReference type="EMBL" id="GGK94231.1"/>
    </source>
</evidence>
<organism evidence="8 9">
    <name type="scientific">Mangrovihabitans endophyticus</name>
    <dbReference type="NCBI Taxonomy" id="1751298"/>
    <lineage>
        <taxon>Bacteria</taxon>
        <taxon>Bacillati</taxon>
        <taxon>Actinomycetota</taxon>
        <taxon>Actinomycetes</taxon>
        <taxon>Micromonosporales</taxon>
        <taxon>Micromonosporaceae</taxon>
        <taxon>Mangrovihabitans</taxon>
    </lineage>
</organism>
<dbReference type="InterPro" id="IPR000412">
    <property type="entry name" value="ABC_2_transport"/>
</dbReference>
<dbReference type="GO" id="GO:0046677">
    <property type="term" value="P:response to antibiotic"/>
    <property type="evidence" value="ECO:0007669"/>
    <property type="project" value="UniProtKB-KW"/>
</dbReference>
<evidence type="ECO:0000256" key="1">
    <source>
        <dbReference type="ARBA" id="ARBA00004141"/>
    </source>
</evidence>
<dbReference type="InterPro" id="IPR047817">
    <property type="entry name" value="ABC2_TM_bact-type"/>
</dbReference>
<dbReference type="Pfam" id="PF01061">
    <property type="entry name" value="ABC2_membrane"/>
    <property type="match status" value="1"/>
</dbReference>
<protein>
    <recommendedName>
        <fullName evidence="6">Transport permease protein</fullName>
    </recommendedName>
</protein>